<sequence length="67" mass="7734">LVKQGHTVIGIEAVQKAIEDFFKENNISYEIKTIDGNGHCYMVNLCVIVAKFFIYIHVRCYYLHAVI</sequence>
<feature type="non-terminal residue" evidence="4">
    <location>
        <position position="1"/>
    </location>
</feature>
<evidence type="ECO:0000313" key="4">
    <source>
        <dbReference type="EMBL" id="CAB4033219.1"/>
    </source>
</evidence>
<proteinExistence type="predicted"/>
<evidence type="ECO:0000256" key="3">
    <source>
        <dbReference type="ARBA" id="ARBA00022691"/>
    </source>
</evidence>
<accession>A0A7D9LGE2</accession>
<reference evidence="4" key="1">
    <citation type="submission" date="2020-04" db="EMBL/GenBank/DDBJ databases">
        <authorList>
            <person name="Alioto T."/>
            <person name="Alioto T."/>
            <person name="Gomez Garrido J."/>
        </authorList>
    </citation>
    <scope>NUCLEOTIDE SEQUENCE</scope>
    <source>
        <strain evidence="4">A484AB</strain>
    </source>
</reference>
<dbReference type="GO" id="GO:0008757">
    <property type="term" value="F:S-adenosylmethionine-dependent methyltransferase activity"/>
    <property type="evidence" value="ECO:0007669"/>
    <property type="project" value="InterPro"/>
</dbReference>
<evidence type="ECO:0000256" key="1">
    <source>
        <dbReference type="ARBA" id="ARBA00022603"/>
    </source>
</evidence>
<name>A0A7D9LGE2_PARCT</name>
<keyword evidence="3" id="KW-0949">S-adenosyl-L-methionine</keyword>
<comment type="caution">
    <text evidence="4">The sequence shown here is derived from an EMBL/GenBank/DDBJ whole genome shotgun (WGS) entry which is preliminary data.</text>
</comment>
<dbReference type="PROSITE" id="PS51585">
    <property type="entry name" value="SAM_MT_TPMT"/>
    <property type="match status" value="1"/>
</dbReference>
<dbReference type="AlphaFoldDB" id="A0A7D9LGE2"/>
<gene>
    <name evidence="4" type="ORF">PACLA_8A041311</name>
</gene>
<protein>
    <submittedName>
        <fullName evidence="4">Thiopurine S-methyltransferase</fullName>
    </submittedName>
</protein>
<organism evidence="4 5">
    <name type="scientific">Paramuricea clavata</name>
    <name type="common">Red gorgonian</name>
    <name type="synonym">Violescent sea-whip</name>
    <dbReference type="NCBI Taxonomy" id="317549"/>
    <lineage>
        <taxon>Eukaryota</taxon>
        <taxon>Metazoa</taxon>
        <taxon>Cnidaria</taxon>
        <taxon>Anthozoa</taxon>
        <taxon>Octocorallia</taxon>
        <taxon>Malacalcyonacea</taxon>
        <taxon>Plexauridae</taxon>
        <taxon>Paramuricea</taxon>
    </lineage>
</organism>
<dbReference type="OrthoDB" id="276151at2759"/>
<keyword evidence="1" id="KW-0489">Methyltransferase</keyword>
<dbReference type="Pfam" id="PF05724">
    <property type="entry name" value="TPMT"/>
    <property type="match status" value="1"/>
</dbReference>
<keyword evidence="5" id="KW-1185">Reference proteome</keyword>
<dbReference type="InterPro" id="IPR008854">
    <property type="entry name" value="TPMT"/>
</dbReference>
<keyword evidence="2" id="KW-0808">Transferase</keyword>
<dbReference type="Gene3D" id="3.40.50.150">
    <property type="entry name" value="Vaccinia Virus protein VP39"/>
    <property type="match status" value="1"/>
</dbReference>
<dbReference type="EMBL" id="CACRXK020019055">
    <property type="protein sequence ID" value="CAB4033219.1"/>
    <property type="molecule type" value="Genomic_DNA"/>
</dbReference>
<evidence type="ECO:0000256" key="2">
    <source>
        <dbReference type="ARBA" id="ARBA00022679"/>
    </source>
</evidence>
<dbReference type="GO" id="GO:0032259">
    <property type="term" value="P:methylation"/>
    <property type="evidence" value="ECO:0007669"/>
    <property type="project" value="UniProtKB-KW"/>
</dbReference>
<dbReference type="InterPro" id="IPR029063">
    <property type="entry name" value="SAM-dependent_MTases_sf"/>
</dbReference>
<evidence type="ECO:0000313" key="5">
    <source>
        <dbReference type="Proteomes" id="UP001152795"/>
    </source>
</evidence>
<dbReference type="Proteomes" id="UP001152795">
    <property type="component" value="Unassembled WGS sequence"/>
</dbReference>